<dbReference type="HOGENOM" id="CLU_072391_0_0_1"/>
<evidence type="ECO:0000313" key="4">
    <source>
        <dbReference type="Proteomes" id="UP000030755"/>
    </source>
</evidence>
<organism evidence="2 4">
    <name type="scientific">Rozella allomycis (strain CSF55)</name>
    <dbReference type="NCBI Taxonomy" id="988480"/>
    <lineage>
        <taxon>Eukaryota</taxon>
        <taxon>Fungi</taxon>
        <taxon>Fungi incertae sedis</taxon>
        <taxon>Cryptomycota</taxon>
        <taxon>Cryptomycota incertae sedis</taxon>
        <taxon>Rozella</taxon>
    </lineage>
</organism>
<evidence type="ECO:0000256" key="1">
    <source>
        <dbReference type="SAM" id="SignalP"/>
    </source>
</evidence>
<dbReference type="AlphaFoldDB" id="A0A075B3R4"/>
<name>A0A075B3R4_ROZAC</name>
<keyword evidence="4" id="KW-1185">Reference proteome</keyword>
<dbReference type="EMBL" id="KE560355">
    <property type="protein sequence ID" value="EPZ37067.1"/>
    <property type="molecule type" value="Genomic_DNA"/>
</dbReference>
<sequence length="332" mass="38106">MLKKFLPLVLILKSIICSTIPQRGSVAEVPRFLESLLNADQISDDDSRVTFEDEQDVESQDDRDMITEIDYAHVNPLAHGNYEEYQSHQPGNPSYQSISDNHDSIQDFATGTIPFHQSHSDANNIANTIRAKSCRGTSNDEDFTPRIIANVQYIVSVFQRANVGRRPGEKNEYRKARKMLNDLFLELGSHRKVRAAFLKVKTSIDPRLEKQYRNVLASAEFLREEEKDKINELFLQVGYNGIIAVLKNDSSWTRPIYERTLDAVLSSPKYYTAAERKIVADHFRAGLNDAILQTRKEVRKLLEEDSSWTRPVRDDALKQIEEDLAMELMGWK</sequence>
<reference evidence="5" key="2">
    <citation type="journal article" date="2018" name="Nat. Microbiol.">
        <title>Leveraging single-cell genomics to expand the fungal tree of life.</title>
        <authorList>
            <person name="Ahrendt S.R."/>
            <person name="Quandt C.A."/>
            <person name="Ciobanu D."/>
            <person name="Clum A."/>
            <person name="Salamov A."/>
            <person name="Andreopoulos B."/>
            <person name="Cheng J.F."/>
            <person name="Woyke T."/>
            <person name="Pelin A."/>
            <person name="Henrissat B."/>
            <person name="Reynolds N.K."/>
            <person name="Benny G.L."/>
            <person name="Smith M.E."/>
            <person name="James T.Y."/>
            <person name="Grigoriev I.V."/>
        </authorList>
    </citation>
    <scope>NUCLEOTIDE SEQUENCE [LARGE SCALE GENOMIC DNA]</scope>
    <source>
        <strain evidence="5">CSF55</strain>
    </source>
</reference>
<accession>A0A075B3R4</accession>
<dbReference type="Proteomes" id="UP000281549">
    <property type="component" value="Unassembled WGS sequence"/>
</dbReference>
<dbReference type="Proteomes" id="UP000030755">
    <property type="component" value="Unassembled WGS sequence"/>
</dbReference>
<evidence type="ECO:0000313" key="3">
    <source>
        <dbReference type="EMBL" id="RKP19466.1"/>
    </source>
</evidence>
<evidence type="ECO:0000313" key="2">
    <source>
        <dbReference type="EMBL" id="EPZ37067.1"/>
    </source>
</evidence>
<reference evidence="3" key="3">
    <citation type="submission" date="2018-08" db="EMBL/GenBank/DDBJ databases">
        <title>Leveraging single-cell genomics to expand the Fungal Tree of Life.</title>
        <authorList>
            <consortium name="DOE Joint Genome Institute"/>
            <person name="Ahrendt S.R."/>
            <person name="Quandt C.A."/>
            <person name="Ciobanu D."/>
            <person name="Clum A."/>
            <person name="Salamov A."/>
            <person name="Andreopoulos B."/>
            <person name="Cheng J.-F."/>
            <person name="Woyke T."/>
            <person name="Pelin A."/>
            <person name="Henrissat B."/>
            <person name="Reynolds N."/>
            <person name="Benny G.L."/>
            <person name="Smith M.E."/>
            <person name="James T.Y."/>
            <person name="Grigoriev I.V."/>
        </authorList>
    </citation>
    <scope>NUCLEOTIDE SEQUENCE</scope>
    <source>
        <strain evidence="3">CSF55</strain>
    </source>
</reference>
<reference evidence="2 4" key="1">
    <citation type="journal article" date="2013" name="Curr. Biol.">
        <title>Shared signatures of parasitism and phylogenomics unite Cryptomycota and microsporidia.</title>
        <authorList>
            <person name="James T.Y."/>
            <person name="Pelin A."/>
            <person name="Bonen L."/>
            <person name="Ahrendt S."/>
            <person name="Sain D."/>
            <person name="Corradi N."/>
            <person name="Stajich J.E."/>
        </authorList>
    </citation>
    <scope>NUCLEOTIDE SEQUENCE [LARGE SCALE GENOMIC DNA]</scope>
    <source>
        <strain evidence="2 4">CSF55</strain>
        <strain evidence="2 4">CSF55</strain>
    </source>
</reference>
<feature type="signal peptide" evidence="1">
    <location>
        <begin position="1"/>
        <end position="21"/>
    </location>
</feature>
<dbReference type="EMBL" id="ML005218">
    <property type="protein sequence ID" value="RKP19466.1"/>
    <property type="molecule type" value="Genomic_DNA"/>
</dbReference>
<evidence type="ECO:0000313" key="5">
    <source>
        <dbReference type="Proteomes" id="UP000281549"/>
    </source>
</evidence>
<keyword evidence="1" id="KW-0732">Signal</keyword>
<feature type="chain" id="PRO_5040665178" evidence="1">
    <location>
        <begin position="22"/>
        <end position="332"/>
    </location>
</feature>
<protein>
    <submittedName>
        <fullName evidence="2">Uncharacterized protein</fullName>
    </submittedName>
</protein>
<proteinExistence type="predicted"/>
<gene>
    <name evidence="2" type="ORF">O9G_005805</name>
    <name evidence="3" type="ORF">ROZALSC1DRAFT_28939</name>
</gene>